<feature type="compositionally biased region" description="Basic and acidic residues" evidence="1">
    <location>
        <begin position="68"/>
        <end position="80"/>
    </location>
</feature>
<evidence type="ECO:0000313" key="2">
    <source>
        <dbReference type="Proteomes" id="UP000038045"/>
    </source>
</evidence>
<accession>A0A0N4ZA91</accession>
<dbReference type="AlphaFoldDB" id="A0A0N4ZA91"/>
<proteinExistence type="predicted"/>
<evidence type="ECO:0000313" key="3">
    <source>
        <dbReference type="WBParaSite" id="PTRK_0000429800.1"/>
    </source>
</evidence>
<sequence>MIPITVFVNSNNTRLRLVLNVDVRVYDSSTNEQLDVDVSIQEAVPVAHEQDVTPEHAGAVHVTPEPKITTENDGSAHDTPEAEIITENDGSAHDTPEADVTTGHEISEHDTPATVIKTEVQKTPESPEQKYTYFAERQLIEMPGSQRFGDFIPREKLIAQRAEEVDFDFTVPGHAERNRPKDKENEPLGTSDYAAQGPTYYIHENALAMRSTDRRSGKYVPISKTRSKSFKEFLDDLKSQQNEVSASDGSSGETLSEHDIFGGSYTIIDPRNKPHYKKPESNLFSTMFSGQLDKHQYLLSEQNIHFIGDDKNPYSMKYDKAVFMFNGRYFRSTEEAFLYYIVAEKHGREFAKTEHNLERLTLPAMDEQICTWIKSTGLIMLKNIIKQKFSSKSGLLDIMKRENHLAILNCTDTHPLFACGGRIQDVKRWIAEQPLTAYEIPAMKDLDIEKLYKIFRGQNLLGVLTMIARAELSNERKF</sequence>
<feature type="compositionally biased region" description="Basic and acidic residues" evidence="1">
    <location>
        <begin position="174"/>
        <end position="186"/>
    </location>
</feature>
<dbReference type="SUPFAM" id="SSF143990">
    <property type="entry name" value="YbiA-like"/>
    <property type="match status" value="1"/>
</dbReference>
<organism evidence="2 3">
    <name type="scientific">Parastrongyloides trichosuri</name>
    <name type="common">Possum-specific nematode worm</name>
    <dbReference type="NCBI Taxonomy" id="131310"/>
    <lineage>
        <taxon>Eukaryota</taxon>
        <taxon>Metazoa</taxon>
        <taxon>Ecdysozoa</taxon>
        <taxon>Nematoda</taxon>
        <taxon>Chromadorea</taxon>
        <taxon>Rhabditida</taxon>
        <taxon>Tylenchina</taxon>
        <taxon>Panagrolaimomorpha</taxon>
        <taxon>Strongyloidoidea</taxon>
        <taxon>Strongyloididae</taxon>
        <taxon>Parastrongyloides</taxon>
    </lineage>
</organism>
<keyword evidence="2" id="KW-1185">Reference proteome</keyword>
<dbReference type="InterPro" id="IPR037238">
    <property type="entry name" value="YbiA-like_sf"/>
</dbReference>
<feature type="region of interest" description="Disordered" evidence="1">
    <location>
        <begin position="171"/>
        <end position="195"/>
    </location>
</feature>
<name>A0A0N4ZA91_PARTI</name>
<feature type="region of interest" description="Disordered" evidence="1">
    <location>
        <begin position="54"/>
        <end position="115"/>
    </location>
</feature>
<reference evidence="3" key="1">
    <citation type="submission" date="2017-02" db="UniProtKB">
        <authorList>
            <consortium name="WormBaseParasite"/>
        </authorList>
    </citation>
    <scope>IDENTIFICATION</scope>
</reference>
<dbReference type="Proteomes" id="UP000038045">
    <property type="component" value="Unplaced"/>
</dbReference>
<protein>
    <submittedName>
        <fullName evidence="3">NADAR domain-containing protein</fullName>
    </submittedName>
</protein>
<evidence type="ECO:0000256" key="1">
    <source>
        <dbReference type="SAM" id="MobiDB-lite"/>
    </source>
</evidence>
<dbReference type="WBParaSite" id="PTRK_0000429800.1">
    <property type="protein sequence ID" value="PTRK_0000429800.1"/>
    <property type="gene ID" value="PTRK_0000429800"/>
</dbReference>